<protein>
    <submittedName>
        <fullName evidence="2">Uncharacterized protein</fullName>
    </submittedName>
</protein>
<dbReference type="Proteomes" id="UP001529510">
    <property type="component" value="Unassembled WGS sequence"/>
</dbReference>
<evidence type="ECO:0000256" key="1">
    <source>
        <dbReference type="SAM" id="MobiDB-lite"/>
    </source>
</evidence>
<name>A0ABD0P4V5_CIRMR</name>
<proteinExistence type="predicted"/>
<comment type="caution">
    <text evidence="2">The sequence shown here is derived from an EMBL/GenBank/DDBJ whole genome shotgun (WGS) entry which is preliminary data.</text>
</comment>
<feature type="compositionally biased region" description="Basic residues" evidence="1">
    <location>
        <begin position="51"/>
        <end position="64"/>
    </location>
</feature>
<accession>A0ABD0P4V5</accession>
<evidence type="ECO:0000313" key="2">
    <source>
        <dbReference type="EMBL" id="KAL0169044.1"/>
    </source>
</evidence>
<feature type="non-terminal residue" evidence="2">
    <location>
        <position position="1"/>
    </location>
</feature>
<dbReference type="AlphaFoldDB" id="A0ABD0P4V5"/>
<feature type="non-terminal residue" evidence="2">
    <location>
        <position position="74"/>
    </location>
</feature>
<feature type="region of interest" description="Disordered" evidence="1">
    <location>
        <begin position="39"/>
        <end position="74"/>
    </location>
</feature>
<reference evidence="2 3" key="1">
    <citation type="submission" date="2024-05" db="EMBL/GenBank/DDBJ databases">
        <title>Genome sequencing and assembly of Indian major carp, Cirrhinus mrigala (Hamilton, 1822).</title>
        <authorList>
            <person name="Mohindra V."/>
            <person name="Chowdhury L.M."/>
            <person name="Lal K."/>
            <person name="Jena J.K."/>
        </authorList>
    </citation>
    <scope>NUCLEOTIDE SEQUENCE [LARGE SCALE GENOMIC DNA]</scope>
    <source>
        <strain evidence="2">CM1030</strain>
        <tissue evidence="2">Blood</tissue>
    </source>
</reference>
<organism evidence="2 3">
    <name type="scientific">Cirrhinus mrigala</name>
    <name type="common">Mrigala</name>
    <dbReference type="NCBI Taxonomy" id="683832"/>
    <lineage>
        <taxon>Eukaryota</taxon>
        <taxon>Metazoa</taxon>
        <taxon>Chordata</taxon>
        <taxon>Craniata</taxon>
        <taxon>Vertebrata</taxon>
        <taxon>Euteleostomi</taxon>
        <taxon>Actinopterygii</taxon>
        <taxon>Neopterygii</taxon>
        <taxon>Teleostei</taxon>
        <taxon>Ostariophysi</taxon>
        <taxon>Cypriniformes</taxon>
        <taxon>Cyprinidae</taxon>
        <taxon>Labeoninae</taxon>
        <taxon>Labeonini</taxon>
        <taxon>Cirrhinus</taxon>
    </lineage>
</organism>
<gene>
    <name evidence="2" type="ORF">M9458_037266</name>
</gene>
<sequence>MDCVMSDCKSCGKGHLVRTRTVTLEPQFGGDPKTCKIKKCNQGGINSDERKRRKEDRKKRRNKHGREESADELA</sequence>
<evidence type="ECO:0000313" key="3">
    <source>
        <dbReference type="Proteomes" id="UP001529510"/>
    </source>
</evidence>
<dbReference type="EMBL" id="JAMKFB020000018">
    <property type="protein sequence ID" value="KAL0169044.1"/>
    <property type="molecule type" value="Genomic_DNA"/>
</dbReference>
<keyword evidence="3" id="KW-1185">Reference proteome</keyword>